<evidence type="ECO:0000256" key="1">
    <source>
        <dbReference type="ARBA" id="ARBA00004155"/>
    </source>
</evidence>
<keyword evidence="6" id="KW-0677">Repeat</keyword>
<name>A0A915BI44_PARUN</name>
<comment type="function">
    <text evidence="14">Cystine/H(+) symporter that mediates export of cystine, the oxidized dimer of cysteine, from lysosomes. May play a role in the degradation of engulfed apoptotic cells.</text>
</comment>
<keyword evidence="4" id="KW-0813">Transport</keyword>
<dbReference type="Gene3D" id="1.20.1280.290">
    <property type="match status" value="1"/>
</dbReference>
<proteinExistence type="inferred from homology"/>
<feature type="region of interest" description="Disordered" evidence="16">
    <location>
        <begin position="416"/>
        <end position="455"/>
    </location>
</feature>
<evidence type="ECO:0000313" key="18">
    <source>
        <dbReference type="Proteomes" id="UP000887569"/>
    </source>
</evidence>
<dbReference type="AlphaFoldDB" id="A0A915BI44"/>
<dbReference type="FunFam" id="1.20.1280.290:FF:000023">
    <property type="entry name" value="Cystinosin homolog"/>
    <property type="match status" value="1"/>
</dbReference>
<evidence type="ECO:0000256" key="17">
    <source>
        <dbReference type="SAM" id="Phobius"/>
    </source>
</evidence>
<dbReference type="GO" id="GO:0015184">
    <property type="term" value="F:L-cystine transmembrane transporter activity"/>
    <property type="evidence" value="ECO:0007669"/>
    <property type="project" value="TreeGrafter"/>
</dbReference>
<dbReference type="GO" id="GO:0015293">
    <property type="term" value="F:symporter activity"/>
    <property type="evidence" value="ECO:0007669"/>
    <property type="project" value="UniProtKB-KW"/>
</dbReference>
<feature type="transmembrane region" description="Helical" evidence="17">
    <location>
        <begin position="311"/>
        <end position="332"/>
    </location>
</feature>
<evidence type="ECO:0000256" key="8">
    <source>
        <dbReference type="ARBA" id="ARBA00022989"/>
    </source>
</evidence>
<evidence type="ECO:0000256" key="15">
    <source>
        <dbReference type="ARBA" id="ARBA00074957"/>
    </source>
</evidence>
<keyword evidence="10" id="KW-0325">Glycoprotein</keyword>
<organism evidence="18 19">
    <name type="scientific">Parascaris univalens</name>
    <name type="common">Nematode worm</name>
    <dbReference type="NCBI Taxonomy" id="6257"/>
    <lineage>
        <taxon>Eukaryota</taxon>
        <taxon>Metazoa</taxon>
        <taxon>Ecdysozoa</taxon>
        <taxon>Nematoda</taxon>
        <taxon>Chromadorea</taxon>
        <taxon>Rhabditida</taxon>
        <taxon>Spirurina</taxon>
        <taxon>Ascaridomorpha</taxon>
        <taxon>Ascaridoidea</taxon>
        <taxon>Ascarididae</taxon>
        <taxon>Parascaris</taxon>
    </lineage>
</organism>
<evidence type="ECO:0000256" key="10">
    <source>
        <dbReference type="ARBA" id="ARBA00023180"/>
    </source>
</evidence>
<dbReference type="FunFam" id="1.20.1280.290:FF:000016">
    <property type="entry name" value="Cystinosin homolog"/>
    <property type="match status" value="1"/>
</dbReference>
<keyword evidence="7" id="KW-0769">Symport</keyword>
<keyword evidence="18" id="KW-1185">Reference proteome</keyword>
<keyword evidence="8 17" id="KW-1133">Transmembrane helix</keyword>
<reference evidence="19" key="1">
    <citation type="submission" date="2022-11" db="UniProtKB">
        <authorList>
            <consortium name="WormBaseParasite"/>
        </authorList>
    </citation>
    <scope>IDENTIFICATION</scope>
</reference>
<dbReference type="InterPro" id="IPR005282">
    <property type="entry name" value="LC_transporter"/>
</dbReference>
<sequence length="455" mass="51485">MEHHPYCCRYSFLPFHAMWYSISGCNRIAQRLSLMMVFIHLWIVLSIVFTTKTLASDEVIVSDPDDILIIQPSEISLTIGEEKAVQFTARGSLSADVELTLNKEEAYNSTPQTFILEAERRSANVTVTGLKISSFSILEVRECHYINSSSECPFSNLNRTFAEIRVIRSNTLSVFVVIVGWIYFVAWSVSFYPQIYLNFRRRSVVGLNFDFLLLNVIGFTCYTFYNVLMYFDSNIQDIYEETHPHSHIPVLLNDVVFAVHALFACIVTALQCFFYQRGGQRVSYVCATISSAFILFAVVSFVLTMVNVINALQFITFLSYIKMGATLCKYFPQAFFNFKRKSTVGWSIGNVLLDFLGGSMDICQMILQGANTDDWSAFYGNPVKFGLGLVSMLFDIVFMIQHYVLYRHAEGVVPAPSSKDLQRRDSGDQCSDDTAASDDGSNVPIYVDRSNNPVV</sequence>
<evidence type="ECO:0000256" key="11">
    <source>
        <dbReference type="ARBA" id="ARBA00023228"/>
    </source>
</evidence>
<dbReference type="GO" id="GO:0005765">
    <property type="term" value="C:lysosomal membrane"/>
    <property type="evidence" value="ECO:0007669"/>
    <property type="project" value="UniProtKB-SubCell"/>
</dbReference>
<comment type="catalytic activity">
    <reaction evidence="13">
        <text>L-cystine(out) + H(+)(out) = L-cystine(in) + H(+)(in)</text>
        <dbReference type="Rhea" id="RHEA:66172"/>
        <dbReference type="ChEBI" id="CHEBI:15378"/>
        <dbReference type="ChEBI" id="CHEBI:35491"/>
    </reaction>
    <physiologicalReaction direction="left-to-right" evidence="13">
        <dbReference type="Rhea" id="RHEA:66173"/>
    </physiologicalReaction>
</comment>
<keyword evidence="5 17" id="KW-0812">Transmembrane</keyword>
<dbReference type="PANTHER" id="PTHR13131:SF5">
    <property type="entry name" value="CYSTINOSIN"/>
    <property type="match status" value="1"/>
</dbReference>
<keyword evidence="12" id="KW-0968">Cytoplasmic vesicle</keyword>
<protein>
    <recommendedName>
        <fullName evidence="15">Cystinosin homolog</fullName>
    </recommendedName>
</protein>
<evidence type="ECO:0000256" key="6">
    <source>
        <dbReference type="ARBA" id="ARBA00022737"/>
    </source>
</evidence>
<evidence type="ECO:0000256" key="7">
    <source>
        <dbReference type="ARBA" id="ARBA00022847"/>
    </source>
</evidence>
<comment type="subcellular location">
    <subcellularLocation>
        <location evidence="2">Cytoplasmic vesicle</location>
        <location evidence="2">Phagosome</location>
    </subcellularLocation>
    <subcellularLocation>
        <location evidence="1">Lysosome membrane</location>
        <topology evidence="1">Multi-pass membrane protein</topology>
    </subcellularLocation>
</comment>
<evidence type="ECO:0000256" key="14">
    <source>
        <dbReference type="ARBA" id="ARBA00055495"/>
    </source>
</evidence>
<evidence type="ECO:0000256" key="2">
    <source>
        <dbReference type="ARBA" id="ARBA00004262"/>
    </source>
</evidence>
<dbReference type="PANTHER" id="PTHR13131">
    <property type="entry name" value="CYSTINOSIN"/>
    <property type="match status" value="1"/>
</dbReference>
<comment type="similarity">
    <text evidence="3">Belongs to the cystinosin family.</text>
</comment>
<evidence type="ECO:0000256" key="16">
    <source>
        <dbReference type="SAM" id="MobiDB-lite"/>
    </source>
</evidence>
<dbReference type="SMART" id="SM00679">
    <property type="entry name" value="CTNS"/>
    <property type="match status" value="2"/>
</dbReference>
<feature type="transmembrane region" description="Helical" evidence="17">
    <location>
        <begin position="32"/>
        <end position="49"/>
    </location>
</feature>
<evidence type="ECO:0000256" key="5">
    <source>
        <dbReference type="ARBA" id="ARBA00022692"/>
    </source>
</evidence>
<accession>A0A915BI44</accession>
<keyword evidence="9 17" id="KW-0472">Membrane</keyword>
<keyword evidence="11" id="KW-0458">Lysosome</keyword>
<evidence type="ECO:0000256" key="3">
    <source>
        <dbReference type="ARBA" id="ARBA00006855"/>
    </source>
</evidence>
<feature type="transmembrane region" description="Helical" evidence="17">
    <location>
        <begin position="255"/>
        <end position="275"/>
    </location>
</feature>
<feature type="transmembrane region" description="Helical" evidence="17">
    <location>
        <begin position="172"/>
        <end position="192"/>
    </location>
</feature>
<dbReference type="GO" id="GO:0045335">
    <property type="term" value="C:phagocytic vesicle"/>
    <property type="evidence" value="ECO:0007669"/>
    <property type="project" value="UniProtKB-SubCell"/>
</dbReference>
<dbReference type="NCBIfam" id="TIGR00951">
    <property type="entry name" value="2A43"/>
    <property type="match status" value="1"/>
</dbReference>
<evidence type="ECO:0000256" key="12">
    <source>
        <dbReference type="ARBA" id="ARBA00023329"/>
    </source>
</evidence>
<feature type="transmembrane region" description="Helical" evidence="17">
    <location>
        <begin position="282"/>
        <end position="305"/>
    </location>
</feature>
<feature type="transmembrane region" description="Helical" evidence="17">
    <location>
        <begin position="204"/>
        <end position="225"/>
    </location>
</feature>
<dbReference type="InterPro" id="IPR006603">
    <property type="entry name" value="PQ-loop_rpt"/>
</dbReference>
<dbReference type="WBParaSite" id="PgR040_g069_t01">
    <property type="protein sequence ID" value="PgR040_g069_t01"/>
    <property type="gene ID" value="PgR040_g069"/>
</dbReference>
<evidence type="ECO:0000256" key="13">
    <source>
        <dbReference type="ARBA" id="ARBA00048473"/>
    </source>
</evidence>
<dbReference type="Pfam" id="PF04193">
    <property type="entry name" value="PQ-loop"/>
    <property type="match status" value="2"/>
</dbReference>
<dbReference type="Proteomes" id="UP000887569">
    <property type="component" value="Unplaced"/>
</dbReference>
<evidence type="ECO:0000313" key="19">
    <source>
        <dbReference type="WBParaSite" id="PgR040_g069_t01"/>
    </source>
</evidence>
<evidence type="ECO:0000256" key="9">
    <source>
        <dbReference type="ARBA" id="ARBA00023136"/>
    </source>
</evidence>
<evidence type="ECO:0000256" key="4">
    <source>
        <dbReference type="ARBA" id="ARBA00022448"/>
    </source>
</evidence>